<feature type="domain" description="O-methyltransferase C-terminal" evidence="4">
    <location>
        <begin position="351"/>
        <end position="556"/>
    </location>
</feature>
<dbReference type="CDD" id="cd02440">
    <property type="entry name" value="AdoMet_MTases"/>
    <property type="match status" value="1"/>
</dbReference>
<dbReference type="PANTHER" id="PTHR43712:SF2">
    <property type="entry name" value="O-METHYLTRANSFERASE CICE"/>
    <property type="match status" value="1"/>
</dbReference>
<keyword evidence="7" id="KW-1185">Reference proteome</keyword>
<dbReference type="RefSeq" id="WP_345700515.1">
    <property type="nucleotide sequence ID" value="NZ_BAABIS010000001.1"/>
</dbReference>
<keyword evidence="1" id="KW-0489">Methyltransferase</keyword>
<evidence type="ECO:0008006" key="8">
    <source>
        <dbReference type="Google" id="ProtNLM"/>
    </source>
</evidence>
<gene>
    <name evidence="6" type="ORF">GCM10023235_65480</name>
</gene>
<dbReference type="Gene3D" id="1.10.287.1350">
    <property type="match status" value="1"/>
</dbReference>
<proteinExistence type="predicted"/>
<dbReference type="Pfam" id="PF00891">
    <property type="entry name" value="Methyltransf_2"/>
    <property type="match status" value="1"/>
</dbReference>
<dbReference type="InterPro" id="IPR001077">
    <property type="entry name" value="COMT_C"/>
</dbReference>
<dbReference type="PROSITE" id="PS51683">
    <property type="entry name" value="SAM_OMT_II"/>
    <property type="match status" value="1"/>
</dbReference>
<dbReference type="EMBL" id="BAABIS010000001">
    <property type="protein sequence ID" value="GAA4876635.1"/>
    <property type="molecule type" value="Genomic_DNA"/>
</dbReference>
<organism evidence="6 7">
    <name type="scientific">Kitasatospora terrestris</name>
    <dbReference type="NCBI Taxonomy" id="258051"/>
    <lineage>
        <taxon>Bacteria</taxon>
        <taxon>Bacillati</taxon>
        <taxon>Actinomycetota</taxon>
        <taxon>Actinomycetes</taxon>
        <taxon>Kitasatosporales</taxon>
        <taxon>Streptomycetaceae</taxon>
        <taxon>Kitasatospora</taxon>
    </lineage>
</organism>
<dbReference type="Pfam" id="PF08100">
    <property type="entry name" value="Dimerisation"/>
    <property type="match status" value="1"/>
</dbReference>
<dbReference type="InterPro" id="IPR036388">
    <property type="entry name" value="WH-like_DNA-bd_sf"/>
</dbReference>
<evidence type="ECO:0000313" key="7">
    <source>
        <dbReference type="Proteomes" id="UP001501752"/>
    </source>
</evidence>
<feature type="domain" description="O-methyltransferase dimerisation" evidence="5">
    <location>
        <begin position="244"/>
        <end position="330"/>
    </location>
</feature>
<keyword evidence="3" id="KW-0949">S-adenosyl-L-methionine</keyword>
<dbReference type="SUPFAM" id="SSF53335">
    <property type="entry name" value="S-adenosyl-L-methionine-dependent methyltransferases"/>
    <property type="match status" value="1"/>
</dbReference>
<dbReference type="Gene3D" id="1.10.10.10">
    <property type="entry name" value="Winged helix-like DNA-binding domain superfamily/Winged helix DNA-binding domain"/>
    <property type="match status" value="1"/>
</dbReference>
<comment type="caution">
    <text evidence="6">The sequence shown here is derived from an EMBL/GenBank/DDBJ whole genome shotgun (WGS) entry which is preliminary data.</text>
</comment>
<evidence type="ECO:0000313" key="6">
    <source>
        <dbReference type="EMBL" id="GAA4876635.1"/>
    </source>
</evidence>
<dbReference type="PANTHER" id="PTHR43712">
    <property type="entry name" value="PUTATIVE (AFU_ORTHOLOGUE AFUA_4G14580)-RELATED"/>
    <property type="match status" value="1"/>
</dbReference>
<sequence length="576" mass="61119">MTTTAAPGTALPAQAVAGADLARIDRATAFVRAHDTRSALAELLPDLDDCELTSLGRHLRLAHTAVLVFPPSLEALRAELAGRGMTPGETVPSVVVRQRLASRYRRPTAELEVGILHTRVPDAAAGGADEVEIFALPVPEHSGLAPVADAERAADHEAHTAFDLPAPDDVVLAGLSALLTDRAGARADGGGYNAHENATVLYFRTDRHRLELYAAGQHAAALSAHLRRSAADTTAEPADRLLRQLTGAWETQAIAVAAELRLADLLDAHPGATAAQLATETGTHAESLGRLLRYLASLGLLTRHDGDDGHGGDPGDAGYRLTATGRLLHADTPESLRPLALLYGGTFYQSFGHLRHAVRTGEEAFAELFGEHHFPYFARKPESADLFDRAMAASARMFGPVAELVDFSAAELVVDVAGGNGTLLGRVLRAAPHLRGLLLERPHAIEAARTALGAAGVADRCAFVAGDFTASVPAGGDVYILSRVLHDWDDRRCAEILGRVADAMAPGSELLVVERLLPADDSPSLAVAWDVHMLCNVGGRERTEAHYARLLADAGFDLVARHDLPLDGALLRARRR</sequence>
<evidence type="ECO:0000259" key="4">
    <source>
        <dbReference type="Pfam" id="PF00891"/>
    </source>
</evidence>
<evidence type="ECO:0000256" key="1">
    <source>
        <dbReference type="ARBA" id="ARBA00022603"/>
    </source>
</evidence>
<dbReference type="InterPro" id="IPR016461">
    <property type="entry name" value="COMT-like"/>
</dbReference>
<dbReference type="InterPro" id="IPR029063">
    <property type="entry name" value="SAM-dependent_MTases_sf"/>
</dbReference>
<accession>A0ABP9EF91</accession>
<protein>
    <recommendedName>
        <fullName evidence="8">Methyltransferase</fullName>
    </recommendedName>
</protein>
<reference evidence="7" key="1">
    <citation type="journal article" date="2019" name="Int. J. Syst. Evol. Microbiol.">
        <title>The Global Catalogue of Microorganisms (GCM) 10K type strain sequencing project: providing services to taxonomists for standard genome sequencing and annotation.</title>
        <authorList>
            <consortium name="The Broad Institute Genomics Platform"/>
            <consortium name="The Broad Institute Genome Sequencing Center for Infectious Disease"/>
            <person name="Wu L."/>
            <person name="Ma J."/>
        </authorList>
    </citation>
    <scope>NUCLEOTIDE SEQUENCE [LARGE SCALE GENOMIC DNA]</scope>
    <source>
        <strain evidence="7">JCM 13006</strain>
    </source>
</reference>
<evidence type="ECO:0000256" key="3">
    <source>
        <dbReference type="ARBA" id="ARBA00022691"/>
    </source>
</evidence>
<dbReference type="SUPFAM" id="SSF46785">
    <property type="entry name" value="Winged helix' DNA-binding domain"/>
    <property type="match status" value="1"/>
</dbReference>
<dbReference type="InterPro" id="IPR036390">
    <property type="entry name" value="WH_DNA-bd_sf"/>
</dbReference>
<evidence type="ECO:0000256" key="2">
    <source>
        <dbReference type="ARBA" id="ARBA00022679"/>
    </source>
</evidence>
<dbReference type="Proteomes" id="UP001501752">
    <property type="component" value="Unassembled WGS sequence"/>
</dbReference>
<evidence type="ECO:0000259" key="5">
    <source>
        <dbReference type="Pfam" id="PF08100"/>
    </source>
</evidence>
<dbReference type="InterPro" id="IPR012967">
    <property type="entry name" value="COMT_dimerisation"/>
</dbReference>
<name>A0ABP9EF91_9ACTN</name>
<dbReference type="Gene3D" id="3.40.50.150">
    <property type="entry name" value="Vaccinia Virus protein VP39"/>
    <property type="match status" value="1"/>
</dbReference>
<keyword evidence="2" id="KW-0808">Transferase</keyword>